<dbReference type="Gene3D" id="1.10.246.40">
    <property type="entry name" value="Tn5 transposase, domain 1"/>
    <property type="match status" value="1"/>
</dbReference>
<reference evidence="3" key="1">
    <citation type="submission" date="2015-10" db="EMBL/GenBank/DDBJ databases">
        <authorList>
            <person name="Gilbert D.G."/>
        </authorList>
    </citation>
    <scope>NUCLEOTIDE SEQUENCE</scope>
    <source>
        <strain evidence="3">Phyl III-seqv23</strain>
    </source>
</reference>
<accession>A0A0S4W7C2</accession>
<feature type="domain" description="Transposase Tn5-like N-terminal" evidence="2">
    <location>
        <begin position="11"/>
        <end position="67"/>
    </location>
</feature>
<evidence type="ECO:0000313" key="3">
    <source>
        <dbReference type="EMBL" id="CUV42716.1"/>
    </source>
</evidence>
<dbReference type="AlphaFoldDB" id="A0A0S4W7C2"/>
<dbReference type="PANTHER" id="PTHR37319">
    <property type="entry name" value="TRANSPOSASE"/>
    <property type="match status" value="1"/>
</dbReference>
<proteinExistence type="predicted"/>
<dbReference type="InterPro" id="IPR047768">
    <property type="entry name" value="Tn5p-like"/>
</dbReference>
<protein>
    <submittedName>
        <fullName evidence="3">Transposase</fullName>
    </submittedName>
</protein>
<gene>
    <name evidence="3" type="primary">tnp</name>
    <name evidence="3" type="ORF">TF3108_v1_1500001</name>
</gene>
<feature type="domain" description="Transposase Tn5 dimerisation" evidence="1">
    <location>
        <begin position="352"/>
        <end position="437"/>
    </location>
</feature>
<dbReference type="InterPro" id="IPR014735">
    <property type="entry name" value="Transposase_Tn5-like_N"/>
</dbReference>
<dbReference type="InterPro" id="IPR054836">
    <property type="entry name" value="Tn5_transposase"/>
</dbReference>
<organism evidence="3">
    <name type="scientific">Ralstonia solanacearum</name>
    <name type="common">Pseudomonas solanacearum</name>
    <dbReference type="NCBI Taxonomy" id="305"/>
    <lineage>
        <taxon>Bacteria</taxon>
        <taxon>Pseudomonadati</taxon>
        <taxon>Pseudomonadota</taxon>
        <taxon>Betaproteobacteria</taxon>
        <taxon>Burkholderiales</taxon>
        <taxon>Burkholderiaceae</taxon>
        <taxon>Ralstonia</taxon>
        <taxon>Ralstonia solanacearum species complex</taxon>
    </lineage>
</organism>
<dbReference type="Gene3D" id="1.10.740.10">
    <property type="entry name" value="Transferase Inhibitor Protein From Tn5, Chain"/>
    <property type="match status" value="1"/>
</dbReference>
<dbReference type="NCBIfam" id="NF033590">
    <property type="entry name" value="transpos_IS4_3"/>
    <property type="match status" value="1"/>
</dbReference>
<dbReference type="InterPro" id="IPR012337">
    <property type="entry name" value="RNaseH-like_sf"/>
</dbReference>
<evidence type="ECO:0000259" key="2">
    <source>
        <dbReference type="Pfam" id="PF14706"/>
    </source>
</evidence>
<name>A0A0S4W7C2_RALSL</name>
<dbReference type="EMBL" id="LN899826">
    <property type="protein sequence ID" value="CUV42716.1"/>
    <property type="molecule type" value="Genomic_DNA"/>
</dbReference>
<dbReference type="InterPro" id="IPR038215">
    <property type="entry name" value="TN5-like_N_sf"/>
</dbReference>
<dbReference type="InterPro" id="IPR014737">
    <property type="entry name" value="Transposase_Tn5-like_C"/>
</dbReference>
<dbReference type="Pfam" id="PF14706">
    <property type="entry name" value="Tnp_DNA_bind"/>
    <property type="match status" value="1"/>
</dbReference>
<dbReference type="SUPFAM" id="SSF53098">
    <property type="entry name" value="Ribonuclease H-like"/>
    <property type="match status" value="1"/>
</dbReference>
<evidence type="ECO:0000259" key="1">
    <source>
        <dbReference type="Pfam" id="PF02281"/>
    </source>
</evidence>
<dbReference type="Gene3D" id="3.90.350.10">
    <property type="entry name" value="Transposase Inhibitor Protein From Tn5, Chain A, domain 1"/>
    <property type="match status" value="1"/>
</dbReference>
<dbReference type="InterPro" id="IPR003201">
    <property type="entry name" value="Transposase_Tn5"/>
</dbReference>
<dbReference type="Pfam" id="PF02281">
    <property type="entry name" value="Dimer_Tnp_Tn5"/>
    <property type="match status" value="1"/>
</dbReference>
<dbReference type="PANTHER" id="PTHR37319:SF1">
    <property type="entry name" value="TRANSPOSASE TN5 DIMERISATION DOMAIN-CONTAINING PROTEIN"/>
    <property type="match status" value="1"/>
</dbReference>
<sequence>MNAVGLEAPYWTETEFADLDLGDARLNKRARTLMERMSAKPTAGVPQACRGWGETIAAYRFFDNDEVEWSAILQPHWRQTEQRMAAQLVVLCLQDTTELDFNGRQATGLGPLSYEAQRGMYLHATYAVTPERVPLGVLDAWMWAREPKNAQGLRGGIKESQRWIEGYERVAETASSLPHTRLVYVADREADMITLMARAQALGTPADWLIRSTHDRALPEGAKLWACASEGTPLGEIAFTMGSRHGVKARPVRQHVWLRRIELPTGGSQSVAATCLVAREIAAPAGVKPIEWRLLTNREATTLHEAIELIDWYRARWEIEILFNVLKNGCRVEALQLGAIERLERALALFLVVAWRIAYLMRMGRTGPDLDAELFFDADEIRGAYLLTDVKQPAKPKLNEVLRLIARLGGFLGRKGDGEPGAKAIWLGLKEVHVAAKTLHALRAGGNDGSCV</sequence>